<dbReference type="GO" id="GO:0016787">
    <property type="term" value="F:hydrolase activity"/>
    <property type="evidence" value="ECO:0007669"/>
    <property type="project" value="UniProtKB-KW"/>
</dbReference>
<dbReference type="PANTHER" id="PTHR48081">
    <property type="entry name" value="AB HYDROLASE SUPERFAMILY PROTEIN C4A8.06C"/>
    <property type="match status" value="1"/>
</dbReference>
<evidence type="ECO:0000259" key="2">
    <source>
        <dbReference type="Pfam" id="PF20434"/>
    </source>
</evidence>
<protein>
    <submittedName>
        <fullName evidence="3">Alpha/Beta hydrolase protein</fullName>
    </submittedName>
</protein>
<reference evidence="3" key="1">
    <citation type="submission" date="2023-03" db="EMBL/GenBank/DDBJ databases">
        <title>Massive genome expansion in bonnet fungi (Mycena s.s.) driven by repeated elements and novel gene families across ecological guilds.</title>
        <authorList>
            <consortium name="Lawrence Berkeley National Laboratory"/>
            <person name="Harder C.B."/>
            <person name="Miyauchi S."/>
            <person name="Viragh M."/>
            <person name="Kuo A."/>
            <person name="Thoen E."/>
            <person name="Andreopoulos B."/>
            <person name="Lu D."/>
            <person name="Skrede I."/>
            <person name="Drula E."/>
            <person name="Henrissat B."/>
            <person name="Morin E."/>
            <person name="Kohler A."/>
            <person name="Barry K."/>
            <person name="LaButti K."/>
            <person name="Morin E."/>
            <person name="Salamov A."/>
            <person name="Lipzen A."/>
            <person name="Mereny Z."/>
            <person name="Hegedus B."/>
            <person name="Baldrian P."/>
            <person name="Stursova M."/>
            <person name="Weitz H."/>
            <person name="Taylor A."/>
            <person name="Grigoriev I.V."/>
            <person name="Nagy L.G."/>
            <person name="Martin F."/>
            <person name="Kauserud H."/>
        </authorList>
    </citation>
    <scope>NUCLEOTIDE SEQUENCE</scope>
    <source>
        <strain evidence="3">CBHHK200</strain>
    </source>
</reference>
<dbReference type="InterPro" id="IPR050300">
    <property type="entry name" value="GDXG_lipolytic_enzyme"/>
</dbReference>
<name>A0AAD6XD62_9AGAR</name>
<dbReference type="AlphaFoldDB" id="A0AAD6XD62"/>
<evidence type="ECO:0000256" key="1">
    <source>
        <dbReference type="ARBA" id="ARBA00022801"/>
    </source>
</evidence>
<dbReference type="SUPFAM" id="SSF53474">
    <property type="entry name" value="alpha/beta-Hydrolases"/>
    <property type="match status" value="1"/>
</dbReference>
<evidence type="ECO:0000313" key="4">
    <source>
        <dbReference type="Proteomes" id="UP001218188"/>
    </source>
</evidence>
<dbReference type="InterPro" id="IPR029058">
    <property type="entry name" value="AB_hydrolase_fold"/>
</dbReference>
<sequence length="311" mass="33605">MDSPKPLELVYSQVEGLDLMLDVFVPESATETSKVPVFVWWHGGGLLQGTRKALSPHHLSAPAKHNICIVSPDYRLAPQTRIPGILADCKAAMDFVRSPAFAAATGNRVDSSKMIISGSSAGGWLSFLAGTGVGYAACGLELPPPVLGIAALYPISDLADPFWTTKQHPVSYMPHVIPDEQVAPFIDPAAEKVAFSAPDSKRGIMYHYMVQEAILESLLLDGTGIPASALAVAPQLKTGKFTVPPMYVIHGEIDDKVPCRQARDVVAVLKEMKAQVEYEELAGANHLFDKDPKCEMDNMYAFVARITKAEC</sequence>
<organism evidence="3 4">
    <name type="scientific">Mycena alexandri</name>
    <dbReference type="NCBI Taxonomy" id="1745969"/>
    <lineage>
        <taxon>Eukaryota</taxon>
        <taxon>Fungi</taxon>
        <taxon>Dikarya</taxon>
        <taxon>Basidiomycota</taxon>
        <taxon>Agaricomycotina</taxon>
        <taxon>Agaricomycetes</taxon>
        <taxon>Agaricomycetidae</taxon>
        <taxon>Agaricales</taxon>
        <taxon>Marasmiineae</taxon>
        <taxon>Mycenaceae</taxon>
        <taxon>Mycena</taxon>
    </lineage>
</organism>
<evidence type="ECO:0000313" key="3">
    <source>
        <dbReference type="EMBL" id="KAJ7045637.1"/>
    </source>
</evidence>
<dbReference type="Proteomes" id="UP001218188">
    <property type="component" value="Unassembled WGS sequence"/>
</dbReference>
<dbReference type="EMBL" id="JARJCM010000004">
    <property type="protein sequence ID" value="KAJ7045637.1"/>
    <property type="molecule type" value="Genomic_DNA"/>
</dbReference>
<dbReference type="PANTHER" id="PTHR48081:SF3">
    <property type="entry name" value="ALPHA_BETA HYDROLASE FOLD-3 DOMAIN-CONTAINING PROTEIN"/>
    <property type="match status" value="1"/>
</dbReference>
<dbReference type="Pfam" id="PF20434">
    <property type="entry name" value="BD-FAE"/>
    <property type="match status" value="1"/>
</dbReference>
<gene>
    <name evidence="3" type="ORF">C8F04DRAFT_1065551</name>
</gene>
<dbReference type="InterPro" id="IPR049492">
    <property type="entry name" value="BD-FAE-like_dom"/>
</dbReference>
<dbReference type="Gene3D" id="3.40.50.1820">
    <property type="entry name" value="alpha/beta hydrolase"/>
    <property type="match status" value="1"/>
</dbReference>
<keyword evidence="4" id="KW-1185">Reference proteome</keyword>
<accession>A0AAD6XD62</accession>
<proteinExistence type="predicted"/>
<feature type="domain" description="BD-FAE-like" evidence="2">
    <location>
        <begin position="21"/>
        <end position="132"/>
    </location>
</feature>
<keyword evidence="1 3" id="KW-0378">Hydrolase</keyword>
<comment type="caution">
    <text evidence="3">The sequence shown here is derived from an EMBL/GenBank/DDBJ whole genome shotgun (WGS) entry which is preliminary data.</text>
</comment>